<name>A0A8I1GEM3_9HYPH</name>
<comment type="caution">
    <text evidence="1">The sequence shown here is derived from an EMBL/GenBank/DDBJ whole genome shotgun (WGS) entry which is preliminary data.</text>
</comment>
<protein>
    <submittedName>
        <fullName evidence="1">Uncharacterized protein</fullName>
    </submittedName>
</protein>
<accession>A0A8I1GEM3</accession>
<dbReference type="RefSeq" id="WP_037241948.1">
    <property type="nucleotide sequence ID" value="NZ_JAEMUK010000003.1"/>
</dbReference>
<evidence type="ECO:0000313" key="1">
    <source>
        <dbReference type="EMBL" id="MBJ7542241.1"/>
    </source>
</evidence>
<organism evidence="1 2">
    <name type="scientific">Rhodomicrobium udaipurense</name>
    <dbReference type="NCBI Taxonomy" id="1202716"/>
    <lineage>
        <taxon>Bacteria</taxon>
        <taxon>Pseudomonadati</taxon>
        <taxon>Pseudomonadota</taxon>
        <taxon>Alphaproteobacteria</taxon>
        <taxon>Hyphomicrobiales</taxon>
        <taxon>Hyphomicrobiaceae</taxon>
        <taxon>Rhodomicrobium</taxon>
    </lineage>
</organism>
<gene>
    <name evidence="1" type="ORF">JDN41_01555</name>
</gene>
<dbReference type="Proteomes" id="UP000623250">
    <property type="component" value="Unassembled WGS sequence"/>
</dbReference>
<sequence>MSDDTIVYDPMADIDRPAPSDDAVEEVAFAIAEGASALGFDHGIQSFAAAFAVFLASHDFRAGSPAAERAVDIVTRGAIALLRGSEGTAPTTRAIQ</sequence>
<evidence type="ECO:0000313" key="2">
    <source>
        <dbReference type="Proteomes" id="UP000623250"/>
    </source>
</evidence>
<dbReference type="AlphaFoldDB" id="A0A8I1GEM3"/>
<proteinExistence type="predicted"/>
<dbReference type="EMBL" id="JAEMUK010000003">
    <property type="protein sequence ID" value="MBJ7542241.1"/>
    <property type="molecule type" value="Genomic_DNA"/>
</dbReference>
<reference evidence="1 2" key="1">
    <citation type="submission" date="2020-12" db="EMBL/GenBank/DDBJ databases">
        <title>Revised draft genomes of Rhodomicrobium vannielii ATCC 17100 and Rhodomicrobium udaipurense JA643.</title>
        <authorList>
            <person name="Conners E.M."/>
            <person name="Davenport E.J."/>
            <person name="Bose A."/>
        </authorList>
    </citation>
    <scope>NUCLEOTIDE SEQUENCE [LARGE SCALE GENOMIC DNA]</scope>
    <source>
        <strain evidence="1 2">JA643</strain>
    </source>
</reference>
<keyword evidence="2" id="KW-1185">Reference proteome</keyword>